<dbReference type="EMBL" id="JBJQND010000003">
    <property type="protein sequence ID" value="KAL3883548.1"/>
    <property type="molecule type" value="Genomic_DNA"/>
</dbReference>
<organism evidence="3 4">
    <name type="scientific">Sinanodonta woodiana</name>
    <name type="common">Chinese pond mussel</name>
    <name type="synonym">Anodonta woodiana</name>
    <dbReference type="NCBI Taxonomy" id="1069815"/>
    <lineage>
        <taxon>Eukaryota</taxon>
        <taxon>Metazoa</taxon>
        <taxon>Spiralia</taxon>
        <taxon>Lophotrochozoa</taxon>
        <taxon>Mollusca</taxon>
        <taxon>Bivalvia</taxon>
        <taxon>Autobranchia</taxon>
        <taxon>Heteroconchia</taxon>
        <taxon>Palaeoheterodonta</taxon>
        <taxon>Unionida</taxon>
        <taxon>Unionoidea</taxon>
        <taxon>Unionidae</taxon>
        <taxon>Unioninae</taxon>
        <taxon>Sinanodonta</taxon>
    </lineage>
</organism>
<dbReference type="SUPFAM" id="SSF55811">
    <property type="entry name" value="Nudix"/>
    <property type="match status" value="1"/>
</dbReference>
<evidence type="ECO:0000313" key="3">
    <source>
        <dbReference type="EMBL" id="KAL3883548.1"/>
    </source>
</evidence>
<reference evidence="3 4" key="1">
    <citation type="submission" date="2024-11" db="EMBL/GenBank/DDBJ databases">
        <title>Chromosome-level genome assembly of the freshwater bivalve Anodonta woodiana.</title>
        <authorList>
            <person name="Chen X."/>
        </authorList>
    </citation>
    <scope>NUCLEOTIDE SEQUENCE [LARGE SCALE GENOMIC DNA]</scope>
    <source>
        <strain evidence="3">MN2024</strain>
        <tissue evidence="3">Gills</tissue>
    </source>
</reference>
<dbReference type="Proteomes" id="UP001634394">
    <property type="component" value="Unassembled WGS sequence"/>
</dbReference>
<dbReference type="Gene3D" id="3.90.79.10">
    <property type="entry name" value="Nucleoside Triphosphate Pyrophosphohydrolase"/>
    <property type="match status" value="1"/>
</dbReference>
<comment type="caution">
    <text evidence="3">The sequence shown here is derived from an EMBL/GenBank/DDBJ whole genome shotgun (WGS) entry which is preliminary data.</text>
</comment>
<gene>
    <name evidence="3" type="ORF">ACJMK2_029801</name>
</gene>
<keyword evidence="4" id="KW-1185">Reference proteome</keyword>
<evidence type="ECO:0000256" key="1">
    <source>
        <dbReference type="ARBA" id="ARBA00022801"/>
    </source>
</evidence>
<evidence type="ECO:0000259" key="2">
    <source>
        <dbReference type="PROSITE" id="PS51462"/>
    </source>
</evidence>
<dbReference type="PANTHER" id="PTHR22769">
    <property type="entry name" value="MUTT/NUDIX HYDROLASE"/>
    <property type="match status" value="1"/>
</dbReference>
<accession>A0ABD3XDM8</accession>
<keyword evidence="1" id="KW-0378">Hydrolase</keyword>
<dbReference type="InterPro" id="IPR020084">
    <property type="entry name" value="NUDIX_hydrolase_CS"/>
</dbReference>
<dbReference type="PROSITE" id="PS00893">
    <property type="entry name" value="NUDIX_BOX"/>
    <property type="match status" value="1"/>
</dbReference>
<dbReference type="InterPro" id="IPR015797">
    <property type="entry name" value="NUDIX_hydrolase-like_dom_sf"/>
</dbReference>
<dbReference type="PROSITE" id="PS51462">
    <property type="entry name" value="NUDIX"/>
    <property type="match status" value="1"/>
</dbReference>
<dbReference type="InterPro" id="IPR000086">
    <property type="entry name" value="NUDIX_hydrolase_dom"/>
</dbReference>
<name>A0ABD3XDM8_SINWO</name>
<dbReference type="GO" id="GO:0016787">
    <property type="term" value="F:hydrolase activity"/>
    <property type="evidence" value="ECO:0007669"/>
    <property type="project" value="UniProtKB-KW"/>
</dbReference>
<dbReference type="AlphaFoldDB" id="A0ABD3XDM8"/>
<sequence>MADIENAIQKLLHGQAVVIKNVDVNLNKDLKDHYVPITKQTICYIVMAVVINDEGKVLFIQEAKRSCYGKWYLPAGRLESGEDIVDGVKREVLEESGLEFEPITLICVEMNGATWHRFTFTGKIIGGKLKTVLEKDTESLQAQWFSPQQIQNHEMPLRVTDILQTIYIGVKHHSSKGTHPNCLPAKVPHKHLIHRPLIVRERKDGTIDVLVYKDQEPHVPSCVIDSCVHSPLLVSVFKIVQDAFGRSSESVSPTISGLLSLEHSGIPAEEHDGMCYTTLVQVEKPEQDFLDTPTNTNYEWYSVPSEQLKTDLINHLKEGMTIPILSF</sequence>
<feature type="domain" description="Nudix hydrolase" evidence="2">
    <location>
        <begin position="41"/>
        <end position="170"/>
    </location>
</feature>
<dbReference type="Pfam" id="PF00293">
    <property type="entry name" value="NUDIX"/>
    <property type="match status" value="1"/>
</dbReference>
<dbReference type="PANTHER" id="PTHR22769:SF56">
    <property type="entry name" value="8-OXO-DGDP PHOSPHATASE NUDT18"/>
    <property type="match status" value="1"/>
</dbReference>
<evidence type="ECO:0000313" key="4">
    <source>
        <dbReference type="Proteomes" id="UP001634394"/>
    </source>
</evidence>
<proteinExistence type="predicted"/>
<protein>
    <recommendedName>
        <fullName evidence="2">Nudix hydrolase domain-containing protein</fullName>
    </recommendedName>
</protein>